<dbReference type="GO" id="GO:0004519">
    <property type="term" value="F:endonuclease activity"/>
    <property type="evidence" value="ECO:0007669"/>
    <property type="project" value="UniProtKB-KW"/>
</dbReference>
<evidence type="ECO:0000256" key="1">
    <source>
        <dbReference type="ARBA" id="ARBA00008172"/>
    </source>
</evidence>
<keyword evidence="5" id="KW-0378">Hydrolase</keyword>
<dbReference type="Proteomes" id="UP000323632">
    <property type="component" value="Unassembled WGS sequence"/>
</dbReference>
<dbReference type="NCBIfam" id="TIGR02116">
    <property type="entry name" value="toxin_Txe_YoeB"/>
    <property type="match status" value="1"/>
</dbReference>
<accession>A0A5M6CWW5</accession>
<dbReference type="GO" id="GO:0045892">
    <property type="term" value="P:negative regulation of DNA-templated transcription"/>
    <property type="evidence" value="ECO:0007669"/>
    <property type="project" value="TreeGrafter"/>
</dbReference>
<name>A0A5M6CWW5_9BACT</name>
<dbReference type="Gene3D" id="3.30.2310.20">
    <property type="entry name" value="RelE-like"/>
    <property type="match status" value="1"/>
</dbReference>
<protein>
    <recommendedName>
        <fullName evidence="6">Putative mRNA interferase YoeB</fullName>
    </recommendedName>
</protein>
<gene>
    <name evidence="7" type="ORF">F0919_06885</name>
</gene>
<proteinExistence type="inferred from homology"/>
<evidence type="ECO:0000313" key="7">
    <source>
        <dbReference type="EMBL" id="KAA5537395.1"/>
    </source>
</evidence>
<comment type="caution">
    <text evidence="7">The sequence shown here is derived from an EMBL/GenBank/DDBJ whole genome shotgun (WGS) entry which is preliminary data.</text>
</comment>
<dbReference type="GO" id="GO:0006401">
    <property type="term" value="P:RNA catabolic process"/>
    <property type="evidence" value="ECO:0007669"/>
    <property type="project" value="InterPro"/>
</dbReference>
<dbReference type="AlphaFoldDB" id="A0A5M6CWW5"/>
<keyword evidence="2" id="KW-1277">Toxin-antitoxin system</keyword>
<evidence type="ECO:0000256" key="3">
    <source>
        <dbReference type="ARBA" id="ARBA00022722"/>
    </source>
</evidence>
<dbReference type="EMBL" id="VWSH01000001">
    <property type="protein sequence ID" value="KAA5537395.1"/>
    <property type="molecule type" value="Genomic_DNA"/>
</dbReference>
<evidence type="ECO:0000256" key="5">
    <source>
        <dbReference type="ARBA" id="ARBA00022801"/>
    </source>
</evidence>
<keyword evidence="8" id="KW-1185">Reference proteome</keyword>
<evidence type="ECO:0000256" key="2">
    <source>
        <dbReference type="ARBA" id="ARBA00022649"/>
    </source>
</evidence>
<sequence>MEIEFSDKAKDDLLFWKKSGNKGVQKKISELLEDIVRHPYSGIGKPEALKENLSGLWSRRITKEDRLVYSIIYKVENDVISVLSLKGHYEGL</sequence>
<dbReference type="GO" id="GO:0016787">
    <property type="term" value="F:hydrolase activity"/>
    <property type="evidence" value="ECO:0007669"/>
    <property type="project" value="UniProtKB-KW"/>
</dbReference>
<dbReference type="InterPro" id="IPR035093">
    <property type="entry name" value="RelE/ParE_toxin_dom_sf"/>
</dbReference>
<keyword evidence="4" id="KW-0255">Endonuclease</keyword>
<dbReference type="SUPFAM" id="SSF143011">
    <property type="entry name" value="RelE-like"/>
    <property type="match status" value="1"/>
</dbReference>
<reference evidence="7 8" key="1">
    <citation type="submission" date="2019-09" db="EMBL/GenBank/DDBJ databases">
        <title>Genome sequence and assembly of Taibaiella sp.</title>
        <authorList>
            <person name="Chhetri G."/>
        </authorList>
    </citation>
    <scope>NUCLEOTIDE SEQUENCE [LARGE SCALE GENOMIC DNA]</scope>
    <source>
        <strain evidence="7 8">KVB11</strain>
    </source>
</reference>
<dbReference type="PANTHER" id="PTHR38039">
    <property type="entry name" value="TOXIN YOEB"/>
    <property type="match status" value="1"/>
</dbReference>
<evidence type="ECO:0000313" key="8">
    <source>
        <dbReference type="Proteomes" id="UP000323632"/>
    </source>
</evidence>
<dbReference type="Pfam" id="PF06769">
    <property type="entry name" value="YoeB_toxin"/>
    <property type="match status" value="1"/>
</dbReference>
<organism evidence="7 8">
    <name type="scientific">Taibaiella lutea</name>
    <dbReference type="NCBI Taxonomy" id="2608001"/>
    <lineage>
        <taxon>Bacteria</taxon>
        <taxon>Pseudomonadati</taxon>
        <taxon>Bacteroidota</taxon>
        <taxon>Chitinophagia</taxon>
        <taxon>Chitinophagales</taxon>
        <taxon>Chitinophagaceae</taxon>
        <taxon>Taibaiella</taxon>
    </lineage>
</organism>
<dbReference type="PANTHER" id="PTHR38039:SF1">
    <property type="entry name" value="TOXIN YOEB"/>
    <property type="match status" value="1"/>
</dbReference>
<dbReference type="InterPro" id="IPR009614">
    <property type="entry name" value="YoeB_toxin"/>
</dbReference>
<comment type="similarity">
    <text evidence="1">Belongs to the YoeB family.</text>
</comment>
<evidence type="ECO:0000256" key="6">
    <source>
        <dbReference type="ARBA" id="ARBA00030388"/>
    </source>
</evidence>
<dbReference type="RefSeq" id="WP_150031971.1">
    <property type="nucleotide sequence ID" value="NZ_VWSH01000001.1"/>
</dbReference>
<keyword evidence="3" id="KW-0540">Nuclease</keyword>
<evidence type="ECO:0000256" key="4">
    <source>
        <dbReference type="ARBA" id="ARBA00022759"/>
    </source>
</evidence>